<dbReference type="InterPro" id="IPR003953">
    <property type="entry name" value="FAD-dep_OxRdtase_2_FAD-bd"/>
</dbReference>
<feature type="region of interest" description="Disordered" evidence="3">
    <location>
        <begin position="206"/>
        <end position="233"/>
    </location>
</feature>
<evidence type="ECO:0000256" key="2">
    <source>
        <dbReference type="ARBA" id="ARBA00023002"/>
    </source>
</evidence>
<dbReference type="Pfam" id="PF07992">
    <property type="entry name" value="Pyr_redox_2"/>
    <property type="match status" value="1"/>
</dbReference>
<gene>
    <name evidence="6" type="primary">trxB4</name>
    <name evidence="6" type="ordered locus">rrnAC3545</name>
</gene>
<proteinExistence type="predicted"/>
<dbReference type="Gene3D" id="3.50.50.60">
    <property type="entry name" value="FAD/NAD(P)-binding domain"/>
    <property type="match status" value="1"/>
</dbReference>
<dbReference type="InterPro" id="IPR023753">
    <property type="entry name" value="FAD/NAD-binding_dom"/>
</dbReference>
<dbReference type="InterPro" id="IPR050097">
    <property type="entry name" value="Ferredoxin-NADP_redctase_2"/>
</dbReference>
<feature type="domain" description="FAD-dependent oxidoreductase 2 FAD-binding" evidence="4">
    <location>
        <begin position="19"/>
        <end position="50"/>
    </location>
</feature>
<dbReference type="PaxDb" id="272569-rrnAC3545"/>
<dbReference type="PRINTS" id="PR00469">
    <property type="entry name" value="PNDRDTASEII"/>
</dbReference>
<reference evidence="6 7" key="1">
    <citation type="journal article" date="2004" name="Genome Res.">
        <title>Genome sequence of Haloarcula marismortui: a halophilic archaeon from the Dead Sea.</title>
        <authorList>
            <person name="Baliga N.S."/>
            <person name="Bonneau R."/>
            <person name="Facciotti M.T."/>
            <person name="Pan M."/>
            <person name="Glusman G."/>
            <person name="Deutsch E.W."/>
            <person name="Shannon P."/>
            <person name="Chiu Y."/>
            <person name="Weng R.S."/>
            <person name="Gan R.R."/>
            <person name="Hung P."/>
            <person name="Date S.V."/>
            <person name="Marcotte E."/>
            <person name="Hood L."/>
            <person name="Ng W.V."/>
        </authorList>
    </citation>
    <scope>NUCLEOTIDE SEQUENCE [LARGE SCALE GENOMIC DNA]</scope>
    <source>
        <strain evidence="7">ATCC 43049 / DSM 3752 / JCM 8966 / VKM B-1809</strain>
    </source>
</reference>
<keyword evidence="7" id="KW-1185">Reference proteome</keyword>
<evidence type="ECO:0000313" key="7">
    <source>
        <dbReference type="Proteomes" id="UP000001169"/>
    </source>
</evidence>
<dbReference type="PANTHER" id="PTHR48105">
    <property type="entry name" value="THIOREDOXIN REDUCTASE 1-RELATED-RELATED"/>
    <property type="match status" value="1"/>
</dbReference>
<dbReference type="eggNOG" id="arCOG01301">
    <property type="taxonomic scope" value="Archaea"/>
</dbReference>
<keyword evidence="2" id="KW-0560">Oxidoreductase</keyword>
<dbReference type="EnsemblBacteria" id="AAV48211">
    <property type="protein sequence ID" value="AAV48211"/>
    <property type="gene ID" value="rrnAC3545"/>
</dbReference>
<dbReference type="PATRIC" id="fig|272569.17.peg.4047"/>
<dbReference type="GO" id="GO:0016491">
    <property type="term" value="F:oxidoreductase activity"/>
    <property type="evidence" value="ECO:0007669"/>
    <property type="project" value="UniProtKB-KW"/>
</dbReference>
<sequence>MFLGPRWKHPSMPTDREEVIIVGGGVAGLSAAIYTARADLSTRIISTGESILNRNAHLENYPGFPAGINPRLLLELMRAQARRAGVWFIDGEAEQVTETAEGFEVTCTDGESYDATYLIAASWSDPSYLEGLDLSLIDRGSKQFISTDEQGRTDIKGLYAAGRLAEQHHQTIVAAGHGAQVGLTLLEDSDTDFYHDWTAPEGYFTGRDRPVPPGCEEIDEAERKKREQESLEVMRRYFEEPMPGEPTMHPSVEQDSD</sequence>
<feature type="domain" description="FAD/NAD(P)-binding" evidence="5">
    <location>
        <begin position="76"/>
        <end position="177"/>
    </location>
</feature>
<protein>
    <submittedName>
        <fullName evidence="6">Thioredoxin reductase</fullName>
    </submittedName>
</protein>
<evidence type="ECO:0000259" key="5">
    <source>
        <dbReference type="Pfam" id="PF07992"/>
    </source>
</evidence>
<dbReference type="InterPro" id="IPR036188">
    <property type="entry name" value="FAD/NAD-bd_sf"/>
</dbReference>
<dbReference type="SUPFAM" id="SSF51905">
    <property type="entry name" value="FAD/NAD(P)-binding domain"/>
    <property type="match status" value="1"/>
</dbReference>
<organism evidence="6 7">
    <name type="scientific">Haloarcula marismortui (strain ATCC 43049 / DSM 3752 / JCM 8966 / VKM B-1809)</name>
    <name type="common">Halobacterium marismortui</name>
    <dbReference type="NCBI Taxonomy" id="272569"/>
    <lineage>
        <taxon>Archaea</taxon>
        <taxon>Methanobacteriati</taxon>
        <taxon>Methanobacteriota</taxon>
        <taxon>Stenosarchaea group</taxon>
        <taxon>Halobacteria</taxon>
        <taxon>Halobacteriales</taxon>
        <taxon>Haloarculaceae</taxon>
        <taxon>Haloarcula</taxon>
    </lineage>
</organism>
<dbReference type="Pfam" id="PF00890">
    <property type="entry name" value="FAD_binding_2"/>
    <property type="match status" value="1"/>
</dbReference>
<dbReference type="EMBL" id="AY596297">
    <property type="protein sequence ID" value="AAV48211.1"/>
    <property type="molecule type" value="Genomic_DNA"/>
</dbReference>
<feature type="region of interest" description="Disordered" evidence="3">
    <location>
        <begin position="238"/>
        <end position="257"/>
    </location>
</feature>
<name>Q5UWZ2_HALMA</name>
<evidence type="ECO:0000259" key="4">
    <source>
        <dbReference type="Pfam" id="PF00890"/>
    </source>
</evidence>
<dbReference type="STRING" id="272569.rrnAC3545"/>
<evidence type="ECO:0000256" key="3">
    <source>
        <dbReference type="SAM" id="MobiDB-lite"/>
    </source>
</evidence>
<keyword evidence="1" id="KW-0285">Flavoprotein</keyword>
<dbReference type="AlphaFoldDB" id="Q5UWZ2"/>
<accession>Q5UWZ2</accession>
<evidence type="ECO:0000313" key="6">
    <source>
        <dbReference type="EMBL" id="AAV48211.1"/>
    </source>
</evidence>
<dbReference type="HOGENOM" id="CLU_068376_1_1_2"/>
<feature type="compositionally biased region" description="Basic and acidic residues" evidence="3">
    <location>
        <begin position="221"/>
        <end position="233"/>
    </location>
</feature>
<evidence type="ECO:0000256" key="1">
    <source>
        <dbReference type="ARBA" id="ARBA00022630"/>
    </source>
</evidence>
<dbReference type="Proteomes" id="UP000001169">
    <property type="component" value="Chromosome I"/>
</dbReference>
<dbReference type="PRINTS" id="PR00368">
    <property type="entry name" value="FADPNR"/>
</dbReference>
<dbReference type="KEGG" id="hma:rrnAC3545"/>